<evidence type="ECO:0000313" key="1">
    <source>
        <dbReference type="EMBL" id="ALL12813.1"/>
    </source>
</evidence>
<dbReference type="Proteomes" id="UP000056905">
    <property type="component" value="Chromosome"/>
</dbReference>
<organism evidence="1 2">
    <name type="scientific">Caulobacter henricii</name>
    <dbReference type="NCBI Taxonomy" id="69395"/>
    <lineage>
        <taxon>Bacteria</taxon>
        <taxon>Pseudomonadati</taxon>
        <taxon>Pseudomonadota</taxon>
        <taxon>Alphaproteobacteria</taxon>
        <taxon>Caulobacterales</taxon>
        <taxon>Caulobacteraceae</taxon>
        <taxon>Caulobacter</taxon>
    </lineage>
</organism>
<dbReference type="OrthoDB" id="7190364at2"/>
<dbReference type="KEGG" id="chq:AQ619_05285"/>
<reference evidence="1 2" key="1">
    <citation type="submission" date="2015-10" db="EMBL/GenBank/DDBJ databases">
        <title>Conservation of the essential genome among Caulobacter and Brevundimonas species.</title>
        <authorList>
            <person name="Scott D."/>
            <person name="Ely B."/>
        </authorList>
    </citation>
    <scope>NUCLEOTIDE SEQUENCE [LARGE SCALE GENOMIC DNA]</scope>
    <source>
        <strain evidence="1 2">CB4</strain>
    </source>
</reference>
<dbReference type="STRING" id="69395.AQ619_05285"/>
<keyword evidence="2" id="KW-1185">Reference proteome</keyword>
<dbReference type="PROSITE" id="PS51257">
    <property type="entry name" value="PROKAR_LIPOPROTEIN"/>
    <property type="match status" value="1"/>
</dbReference>
<accession>A0A0P0NXI6</accession>
<dbReference type="AlphaFoldDB" id="A0A0P0NXI6"/>
<dbReference type="RefSeq" id="WP_062145192.1">
    <property type="nucleotide sequence ID" value="NZ_CP013002.1"/>
</dbReference>
<name>A0A0P0NXI6_9CAUL</name>
<sequence>MPPSRRSLLVSGLALIVAGCATRPSLIVSDGVWPELEPVGVTVGREGLSLRLASRGCTLKADIVFRVDRSEGRAVLAFARRRLETCRFGDVAAVDLLFRYAELGLRRGERIAVANPRL</sequence>
<evidence type="ECO:0000313" key="2">
    <source>
        <dbReference type="Proteomes" id="UP000056905"/>
    </source>
</evidence>
<protein>
    <submittedName>
        <fullName evidence="1">Uncharacterized protein</fullName>
    </submittedName>
</protein>
<dbReference type="EMBL" id="CP013002">
    <property type="protein sequence ID" value="ALL12813.1"/>
    <property type="molecule type" value="Genomic_DNA"/>
</dbReference>
<proteinExistence type="predicted"/>
<gene>
    <name evidence="1" type="ORF">AQ619_05285</name>
</gene>